<feature type="region of interest" description="Disordered" evidence="1">
    <location>
        <begin position="331"/>
        <end position="478"/>
    </location>
</feature>
<feature type="compositionally biased region" description="Basic and acidic residues" evidence="1">
    <location>
        <begin position="420"/>
        <end position="429"/>
    </location>
</feature>
<reference evidence="2" key="1">
    <citation type="submission" date="2023-06" db="EMBL/GenBank/DDBJ databases">
        <authorList>
            <consortium name="Lawrence Berkeley National Laboratory"/>
            <person name="Ahrendt S."/>
            <person name="Sahu N."/>
            <person name="Indic B."/>
            <person name="Wong-Bajracharya J."/>
            <person name="Merenyi Z."/>
            <person name="Ke H.-M."/>
            <person name="Monk M."/>
            <person name="Kocsube S."/>
            <person name="Drula E."/>
            <person name="Lipzen A."/>
            <person name="Balint B."/>
            <person name="Henrissat B."/>
            <person name="Andreopoulos B."/>
            <person name="Martin F.M."/>
            <person name="Harder C.B."/>
            <person name="Rigling D."/>
            <person name="Ford K.L."/>
            <person name="Foster G.D."/>
            <person name="Pangilinan J."/>
            <person name="Papanicolaou A."/>
            <person name="Barry K."/>
            <person name="LaButti K."/>
            <person name="Viragh M."/>
            <person name="Koriabine M."/>
            <person name="Yan M."/>
            <person name="Riley R."/>
            <person name="Champramary S."/>
            <person name="Plett K.L."/>
            <person name="Tsai I.J."/>
            <person name="Slot J."/>
            <person name="Sipos G."/>
            <person name="Plett J."/>
            <person name="Nagy L.G."/>
            <person name="Grigoriev I.V."/>
        </authorList>
    </citation>
    <scope>NUCLEOTIDE SEQUENCE</scope>
    <source>
        <strain evidence="2">ICMP 16352</strain>
    </source>
</reference>
<feature type="region of interest" description="Disordered" evidence="1">
    <location>
        <begin position="728"/>
        <end position="781"/>
    </location>
</feature>
<comment type="caution">
    <text evidence="2">The sequence shown here is derived from an EMBL/GenBank/DDBJ whole genome shotgun (WGS) entry which is preliminary data.</text>
</comment>
<feature type="compositionally biased region" description="Polar residues" evidence="1">
    <location>
        <begin position="556"/>
        <end position="579"/>
    </location>
</feature>
<organism evidence="2 3">
    <name type="scientific">Armillaria novae-zelandiae</name>
    <dbReference type="NCBI Taxonomy" id="153914"/>
    <lineage>
        <taxon>Eukaryota</taxon>
        <taxon>Fungi</taxon>
        <taxon>Dikarya</taxon>
        <taxon>Basidiomycota</taxon>
        <taxon>Agaricomycotina</taxon>
        <taxon>Agaricomycetes</taxon>
        <taxon>Agaricomycetidae</taxon>
        <taxon>Agaricales</taxon>
        <taxon>Marasmiineae</taxon>
        <taxon>Physalacriaceae</taxon>
        <taxon>Armillaria</taxon>
    </lineage>
</organism>
<feature type="compositionally biased region" description="Low complexity" evidence="1">
    <location>
        <begin position="331"/>
        <end position="350"/>
    </location>
</feature>
<dbReference type="AlphaFoldDB" id="A0AA39TE07"/>
<protein>
    <recommendedName>
        <fullName evidence="4">Arrestin C-terminal-like domain-containing protein</fullName>
    </recommendedName>
</protein>
<feature type="region of interest" description="Disordered" evidence="1">
    <location>
        <begin position="640"/>
        <end position="709"/>
    </location>
</feature>
<feature type="region of interest" description="Disordered" evidence="1">
    <location>
        <begin position="553"/>
        <end position="603"/>
    </location>
</feature>
<feature type="compositionally biased region" description="Basic and acidic residues" evidence="1">
    <location>
        <begin position="670"/>
        <end position="680"/>
    </location>
</feature>
<proteinExistence type="predicted"/>
<dbReference type="InterPro" id="IPR014752">
    <property type="entry name" value="Arrestin-like_C"/>
</dbReference>
<dbReference type="GO" id="GO:0000917">
    <property type="term" value="P:division septum assembly"/>
    <property type="evidence" value="ECO:0007669"/>
    <property type="project" value="TreeGrafter"/>
</dbReference>
<dbReference type="PANTHER" id="PTHR36419:SF1">
    <property type="entry name" value="RHO1 GEF LOCALIZING PROTEIN 1"/>
    <property type="match status" value="1"/>
</dbReference>
<feature type="region of interest" description="Disordered" evidence="1">
    <location>
        <begin position="491"/>
        <end position="526"/>
    </location>
</feature>
<feature type="compositionally biased region" description="Polar residues" evidence="1">
    <location>
        <begin position="379"/>
        <end position="395"/>
    </location>
</feature>
<evidence type="ECO:0000256" key="1">
    <source>
        <dbReference type="SAM" id="MobiDB-lite"/>
    </source>
</evidence>
<evidence type="ECO:0008006" key="4">
    <source>
        <dbReference type="Google" id="ProtNLM"/>
    </source>
</evidence>
<feature type="compositionally biased region" description="Low complexity" evidence="1">
    <location>
        <begin position="801"/>
        <end position="813"/>
    </location>
</feature>
<evidence type="ECO:0000313" key="3">
    <source>
        <dbReference type="Proteomes" id="UP001175227"/>
    </source>
</evidence>
<feature type="compositionally biased region" description="Low complexity" evidence="1">
    <location>
        <begin position="736"/>
        <end position="767"/>
    </location>
</feature>
<dbReference type="GO" id="GO:0000935">
    <property type="term" value="C:division septum"/>
    <property type="evidence" value="ECO:0007669"/>
    <property type="project" value="TreeGrafter"/>
</dbReference>
<feature type="compositionally biased region" description="Low complexity" evidence="1">
    <location>
        <begin position="498"/>
        <end position="509"/>
    </location>
</feature>
<name>A0AA39TE07_9AGAR</name>
<dbReference type="InterPro" id="IPR053060">
    <property type="entry name" value="Cytokinesis_Signaling_Reg"/>
</dbReference>
<dbReference type="PANTHER" id="PTHR36419">
    <property type="entry name" value="ARRESTIN FAMILY PROTEIN 1"/>
    <property type="match status" value="1"/>
</dbReference>
<dbReference type="SUPFAM" id="SSF81296">
    <property type="entry name" value="E set domains"/>
    <property type="match status" value="1"/>
</dbReference>
<feature type="compositionally biased region" description="Low complexity" evidence="1">
    <location>
        <begin position="430"/>
        <end position="445"/>
    </location>
</feature>
<dbReference type="InterPro" id="IPR014756">
    <property type="entry name" value="Ig_E-set"/>
</dbReference>
<dbReference type="EMBL" id="JAUEPR010000007">
    <property type="protein sequence ID" value="KAK0482681.1"/>
    <property type="molecule type" value="Genomic_DNA"/>
</dbReference>
<dbReference type="Gene3D" id="2.60.40.640">
    <property type="match status" value="1"/>
</dbReference>
<feature type="compositionally biased region" description="Pro residues" evidence="1">
    <location>
        <begin position="885"/>
        <end position="900"/>
    </location>
</feature>
<dbReference type="Proteomes" id="UP001175227">
    <property type="component" value="Unassembled WGS sequence"/>
</dbReference>
<feature type="compositionally biased region" description="Low complexity" evidence="1">
    <location>
        <begin position="656"/>
        <end position="669"/>
    </location>
</feature>
<feature type="region of interest" description="Disordered" evidence="1">
    <location>
        <begin position="880"/>
        <end position="900"/>
    </location>
</feature>
<feature type="region of interest" description="Disordered" evidence="1">
    <location>
        <begin position="793"/>
        <end position="824"/>
    </location>
</feature>
<keyword evidence="3" id="KW-1185">Reference proteome</keyword>
<gene>
    <name evidence="2" type="ORF">IW261DRAFT_1048759</name>
</gene>
<evidence type="ECO:0000313" key="2">
    <source>
        <dbReference type="EMBL" id="KAK0482681.1"/>
    </source>
</evidence>
<accession>A0AA39TE07</accession>
<sequence length="900" mass="95992">MSQVKLTLRQPPNVEFVHGYPGIPSGGTDRPQAAVKGAIEVRVGPQGVKAKWLRVELRKVEQIPMSGEDTFFDYVGPSPVNVWTAPEEWEVLKSSDFPFDIRIPESIPPTLTLEGRVGIKYELIASVCTKGKRGFLRKRKSNVVSTQTEIIIDKHDLHSTWPVYCQTDVRRVELDGVSLTVERHQTCYGPGDRVAVVATVRSDSLQTVILRGFELSIRESRTFRAGAFIGGRKTTPVTRVGNILENKFPVNITLPGGLQHKAEHKAELSSTISPSHTTTSLNSARHIDINYVLCVKAIMGTGHPLVMDLPVIMSNWPRSVSQEAIRRIGPAPGLSLLAPPTVTTSVEPSPIARHQPTQSQSYGGRPSQPDTVVGVKSPLATTFTSPTRTNGNVSTKTDEFGYGAGYGHKTTPSKSNSIEGEPKERETGSRRPGSSGTSTSGARLTITNASPSEIPDAPRTNGRKRSGSGRAWPSAEDEKQLYNRAKARVEQIQGSVARTPSPTPTTSRLSPPPIAHPQPQSAAKHGLWPTAEEEKFLVAQAAVQRTQGIEIAVPSSDVTRPTRNASTSKSLSNGAGSTSPREKKSASGSKVPQYPSAADEKAALRRYNEAKQAVDRTQNVGLVNGVVPGPVAYDSLYPSSSLKVSSPAHDEPPPFEAAASSSSSGFESALQEKARMRRAMEASQPHSPPPPSIDEAPAYGSPPPFASGAPSAAAALYASAFSEKEMLRRKFEAQDAEATASGSGSAPAPDTPPRSMSSSTRHSSTRPTPTPPSSSARIMTAAEEKAMLKAKYAMEDQVNGSSPSIASSSSSSVPAPPPLMPRPPAEYIQETQEEDARVSRMVREDGALALDNDENVLPLANGNGSAAEVDIKPFTPFSTGFSSVVPPPPLPPKPLSPPPS</sequence>
<feature type="compositionally biased region" description="Pro residues" evidence="1">
    <location>
        <begin position="814"/>
        <end position="824"/>
    </location>
</feature>